<evidence type="ECO:0000313" key="3">
    <source>
        <dbReference type="Proteomes" id="UP000007013"/>
    </source>
</evidence>
<dbReference type="SUPFAM" id="SSF51445">
    <property type="entry name" value="(Trans)glycosidases"/>
    <property type="match status" value="1"/>
</dbReference>
<gene>
    <name evidence="2" type="ordered locus">Oter_4070</name>
</gene>
<dbReference type="KEGG" id="ote:Oter_4070"/>
<dbReference type="InterPro" id="IPR017853">
    <property type="entry name" value="GH"/>
</dbReference>
<accession>B2A008</accession>
<proteinExistence type="predicted"/>
<organism evidence="2 3">
    <name type="scientific">Opitutus terrae (strain DSM 11246 / JCM 15787 / PB90-1)</name>
    <dbReference type="NCBI Taxonomy" id="452637"/>
    <lineage>
        <taxon>Bacteria</taxon>
        <taxon>Pseudomonadati</taxon>
        <taxon>Verrucomicrobiota</taxon>
        <taxon>Opitutia</taxon>
        <taxon>Opitutales</taxon>
        <taxon>Opitutaceae</taxon>
        <taxon>Opitutus</taxon>
    </lineage>
</organism>
<feature type="signal peptide" evidence="1">
    <location>
        <begin position="1"/>
        <end position="18"/>
    </location>
</feature>
<dbReference type="AlphaFoldDB" id="B2A008"/>
<dbReference type="eggNOG" id="ENOG502ZAWK">
    <property type="taxonomic scope" value="Bacteria"/>
</dbReference>
<dbReference type="EMBL" id="CP001032">
    <property type="protein sequence ID" value="ACB77344.1"/>
    <property type="molecule type" value="Genomic_DNA"/>
</dbReference>
<dbReference type="Gene3D" id="2.60.40.1180">
    <property type="entry name" value="Golgi alpha-mannosidase II"/>
    <property type="match status" value="1"/>
</dbReference>
<protein>
    <submittedName>
        <fullName evidence="2">Uncharacterized protein</fullName>
    </submittedName>
</protein>
<keyword evidence="3" id="KW-1185">Reference proteome</keyword>
<dbReference type="Gene3D" id="3.20.20.80">
    <property type="entry name" value="Glycosidases"/>
    <property type="match status" value="1"/>
</dbReference>
<feature type="chain" id="PRO_5002772286" evidence="1">
    <location>
        <begin position="19"/>
        <end position="640"/>
    </location>
</feature>
<name>B2A008_OPITP</name>
<sequence>MIRPSLSLLLGLSLATLAGGVERATYNSAGALTALICDGAEVPVRGEFVVEFGQGVRSSLQPHDQRSPIWREGRELRWRGVSTFANSSQAQFAAAWTEAEDGVALVGSATAGGPPPAGAPAAATRAWPLLVESVDYVIDLPRTLFAGGRIDGTSAALATTRPSNPQFFQATVDRLAFVDAQQNWRLELQLDQPRAVTVSDRWENDDRSYRVRIRLGGGLWPHGESFKLAVNFKLSGRAHASLAHVTIDPHTPRYPFDGFGGNFCFNTQTPVADYLLENLEHAWARFELKGVAWDRERDQPGPQLVRDFELMQRVQRMGLPWIISLWRLPERYYSDPNQKPAGTFHRKIADARWPEFLDLIGSYLLHLKKNYGAEPDMFSFNEPDLGVDIGFNGPEHRDMIKRIGAHLESLGLKTRLLLGDTANPRDSHKYVLPTAADPAAMRYVRALSFHSWGNGTPQQYRAWGDVADWTQLPLLVGEAGVDPGSWRNRMFDSYAYGLREARQYQELLRDTRPQTLLFWEYTEDYGVVRVGDDQRLEPTGRFYFLKHFSNLSPRHGQVVASSSDQPDVLVSAFAKGDVLVVHLVNTGPACEAQLAGLPAGPWRQIVTTETEGFKEAPAPTLDAPLALPARSFTTLVRSPR</sequence>
<dbReference type="Proteomes" id="UP000007013">
    <property type="component" value="Chromosome"/>
</dbReference>
<dbReference type="RefSeq" id="WP_012376872.1">
    <property type="nucleotide sequence ID" value="NC_010571.1"/>
</dbReference>
<evidence type="ECO:0000256" key="1">
    <source>
        <dbReference type="SAM" id="SignalP"/>
    </source>
</evidence>
<dbReference type="InterPro" id="IPR013780">
    <property type="entry name" value="Glyco_hydro_b"/>
</dbReference>
<dbReference type="HOGENOM" id="CLU_427490_0_0_0"/>
<evidence type="ECO:0000313" key="2">
    <source>
        <dbReference type="EMBL" id="ACB77344.1"/>
    </source>
</evidence>
<dbReference type="OrthoDB" id="1395472at2"/>
<keyword evidence="1" id="KW-0732">Signal</keyword>
<reference evidence="2 3" key="1">
    <citation type="journal article" date="2011" name="J. Bacteriol.">
        <title>Genome sequence of the verrucomicrobium Opitutus terrae PB90-1, an abundant inhabitant of rice paddy soil ecosystems.</title>
        <authorList>
            <person name="van Passel M.W."/>
            <person name="Kant R."/>
            <person name="Palva A."/>
            <person name="Copeland A."/>
            <person name="Lucas S."/>
            <person name="Lapidus A."/>
            <person name="Glavina del Rio T."/>
            <person name="Pitluck S."/>
            <person name="Goltsman E."/>
            <person name="Clum A."/>
            <person name="Sun H."/>
            <person name="Schmutz J."/>
            <person name="Larimer F.W."/>
            <person name="Land M.L."/>
            <person name="Hauser L."/>
            <person name="Kyrpides N."/>
            <person name="Mikhailova N."/>
            <person name="Richardson P.P."/>
            <person name="Janssen P.H."/>
            <person name="de Vos W.M."/>
            <person name="Smidt H."/>
        </authorList>
    </citation>
    <scope>NUCLEOTIDE SEQUENCE [LARGE SCALE GENOMIC DNA]</scope>
    <source>
        <strain evidence="3">DSM 11246 / JCM 15787 / PB90-1</strain>
    </source>
</reference>